<evidence type="ECO:0000313" key="2">
    <source>
        <dbReference type="EMBL" id="OLP75346.1"/>
    </source>
</evidence>
<gene>
    <name evidence="2" type="ORF">AK812_SmicGene44873</name>
</gene>
<comment type="caution">
    <text evidence="2">The sequence shown here is derived from an EMBL/GenBank/DDBJ whole genome shotgun (WGS) entry which is preliminary data.</text>
</comment>
<protein>
    <submittedName>
        <fullName evidence="2">Uncharacterized protein</fullName>
    </submittedName>
</protein>
<dbReference type="AlphaFoldDB" id="A0A1Q9BXF3"/>
<proteinExistence type="predicted"/>
<dbReference type="Proteomes" id="UP000186817">
    <property type="component" value="Unassembled WGS sequence"/>
</dbReference>
<evidence type="ECO:0000256" key="1">
    <source>
        <dbReference type="SAM" id="MobiDB-lite"/>
    </source>
</evidence>
<evidence type="ECO:0000313" key="3">
    <source>
        <dbReference type="Proteomes" id="UP000186817"/>
    </source>
</evidence>
<keyword evidence="3" id="KW-1185">Reference proteome</keyword>
<feature type="non-terminal residue" evidence="2">
    <location>
        <position position="56"/>
    </location>
</feature>
<organism evidence="2 3">
    <name type="scientific">Symbiodinium microadriaticum</name>
    <name type="common">Dinoflagellate</name>
    <name type="synonym">Zooxanthella microadriatica</name>
    <dbReference type="NCBI Taxonomy" id="2951"/>
    <lineage>
        <taxon>Eukaryota</taxon>
        <taxon>Sar</taxon>
        <taxon>Alveolata</taxon>
        <taxon>Dinophyceae</taxon>
        <taxon>Suessiales</taxon>
        <taxon>Symbiodiniaceae</taxon>
        <taxon>Symbiodinium</taxon>
    </lineage>
</organism>
<reference evidence="2 3" key="1">
    <citation type="submission" date="2016-02" db="EMBL/GenBank/DDBJ databases">
        <title>Genome analysis of coral dinoflagellate symbionts highlights evolutionary adaptations to a symbiotic lifestyle.</title>
        <authorList>
            <person name="Aranda M."/>
            <person name="Li Y."/>
            <person name="Liew Y.J."/>
            <person name="Baumgarten S."/>
            <person name="Simakov O."/>
            <person name="Wilson M."/>
            <person name="Piel J."/>
            <person name="Ashoor H."/>
            <person name="Bougouffa S."/>
            <person name="Bajic V.B."/>
            <person name="Ryu T."/>
            <person name="Ravasi T."/>
            <person name="Bayer T."/>
            <person name="Micklem G."/>
            <person name="Kim H."/>
            <person name="Bhak J."/>
            <person name="Lajeunesse T.C."/>
            <person name="Voolstra C.R."/>
        </authorList>
    </citation>
    <scope>NUCLEOTIDE SEQUENCE [LARGE SCALE GENOMIC DNA]</scope>
    <source>
        <strain evidence="2 3">CCMP2467</strain>
    </source>
</reference>
<name>A0A1Q9BXF3_SYMMI</name>
<dbReference type="EMBL" id="LSRX01002560">
    <property type="protein sequence ID" value="OLP75346.1"/>
    <property type="molecule type" value="Genomic_DNA"/>
</dbReference>
<feature type="region of interest" description="Disordered" evidence="1">
    <location>
        <begin position="21"/>
        <end position="56"/>
    </location>
</feature>
<sequence>MQESSRNVLVWFSEVNAKGPLSSLHAAPHQDSQVYSDDFDDGEPQPASPAPASSSG</sequence>
<accession>A0A1Q9BXF3</accession>